<proteinExistence type="predicted"/>
<reference evidence="2 3" key="1">
    <citation type="submission" date="2022-11" db="EMBL/GenBank/DDBJ databases">
        <title>Mucor velutinosus strain NIH1002 WGS.</title>
        <authorList>
            <person name="Subramanian P."/>
            <person name="Mullikin J.C."/>
            <person name="Segre J.A."/>
            <person name="Zelazny A.M."/>
        </authorList>
    </citation>
    <scope>NUCLEOTIDE SEQUENCE [LARGE SCALE GENOMIC DNA]</scope>
    <source>
        <strain evidence="2 3">NIH1002</strain>
    </source>
</reference>
<dbReference type="EMBL" id="JASEJX010000042">
    <property type="protein sequence ID" value="KAK4508963.1"/>
    <property type="molecule type" value="Genomic_DNA"/>
</dbReference>
<evidence type="ECO:0000313" key="3">
    <source>
        <dbReference type="Proteomes" id="UP001304243"/>
    </source>
</evidence>
<evidence type="ECO:0000313" key="2">
    <source>
        <dbReference type="EMBL" id="KAK4508963.1"/>
    </source>
</evidence>
<dbReference type="RefSeq" id="XP_064675629.1">
    <property type="nucleotide sequence ID" value="XM_064832401.1"/>
</dbReference>
<protein>
    <submittedName>
        <fullName evidence="2">Uncharacterized protein</fullName>
    </submittedName>
</protein>
<name>A0AAN7D2X4_9FUNG</name>
<sequence>MHKPDAWDADDGAGDVDLDATNADFETLAVLIAPVLPMPASKPNVLHVTPIAIGSPQDKSCKSTKATRANRPGYGRGIISASGYVQHGQ</sequence>
<gene>
    <name evidence="2" type="ORF">ATC70_013236</name>
</gene>
<dbReference type="GeneID" id="89956922"/>
<feature type="region of interest" description="Disordered" evidence="1">
    <location>
        <begin position="54"/>
        <end position="89"/>
    </location>
</feature>
<organism evidence="2 3">
    <name type="scientific">Mucor velutinosus</name>
    <dbReference type="NCBI Taxonomy" id="708070"/>
    <lineage>
        <taxon>Eukaryota</taxon>
        <taxon>Fungi</taxon>
        <taxon>Fungi incertae sedis</taxon>
        <taxon>Mucoromycota</taxon>
        <taxon>Mucoromycotina</taxon>
        <taxon>Mucoromycetes</taxon>
        <taxon>Mucorales</taxon>
        <taxon>Mucorineae</taxon>
        <taxon>Mucoraceae</taxon>
        <taxon>Mucor</taxon>
    </lineage>
</organism>
<comment type="caution">
    <text evidence="2">The sequence shown here is derived from an EMBL/GenBank/DDBJ whole genome shotgun (WGS) entry which is preliminary data.</text>
</comment>
<keyword evidence="3" id="KW-1185">Reference proteome</keyword>
<dbReference type="AlphaFoldDB" id="A0AAN7D2X4"/>
<accession>A0AAN7D2X4</accession>
<dbReference type="Proteomes" id="UP001304243">
    <property type="component" value="Unassembled WGS sequence"/>
</dbReference>
<evidence type="ECO:0000256" key="1">
    <source>
        <dbReference type="SAM" id="MobiDB-lite"/>
    </source>
</evidence>